<evidence type="ECO:0000313" key="1">
    <source>
        <dbReference type="EMBL" id="MDQ9128769.1"/>
    </source>
</evidence>
<dbReference type="Proteomes" id="UP001224622">
    <property type="component" value="Unassembled WGS sequence"/>
</dbReference>
<dbReference type="RefSeq" id="WP_029711289.1">
    <property type="nucleotide sequence ID" value="NZ_JAVIGA010000026.1"/>
</dbReference>
<gene>
    <name evidence="1" type="ORF">RDT67_20325</name>
</gene>
<accession>A0AAJ2DB29</accession>
<reference evidence="1" key="1">
    <citation type="submission" date="2023-08" db="EMBL/GenBank/DDBJ databases">
        <title>The Comparative Genomic Analysis of Yersiniaceae from Polar Regions.</title>
        <authorList>
            <person name="Goncharov A."/>
            <person name="Aslanov B."/>
            <person name="Kolodzhieva V."/>
            <person name="Azarov D."/>
            <person name="Mochov A."/>
            <person name="Lebedeva E."/>
        </authorList>
    </citation>
    <scope>NUCLEOTIDE SEQUENCE</scope>
    <source>
        <strain evidence="1">Vf</strain>
    </source>
</reference>
<evidence type="ECO:0000313" key="2">
    <source>
        <dbReference type="Proteomes" id="UP001224622"/>
    </source>
</evidence>
<dbReference type="EMBL" id="JAVIGA010000026">
    <property type="protein sequence ID" value="MDQ9128769.1"/>
    <property type="molecule type" value="Genomic_DNA"/>
</dbReference>
<proteinExistence type="predicted"/>
<name>A0AAJ2DB29_SERFO</name>
<sequence length="66" mass="7328">MQAWQPGARLLSDFDIKIGRLSASVRKKQLSEEDIIRACRVTDDAIALVIKPRKDHAKTIDPGGVE</sequence>
<protein>
    <submittedName>
        <fullName evidence="1">Uncharacterized protein</fullName>
    </submittedName>
</protein>
<comment type="caution">
    <text evidence="1">The sequence shown here is derived from an EMBL/GenBank/DDBJ whole genome shotgun (WGS) entry which is preliminary data.</text>
</comment>
<dbReference type="AlphaFoldDB" id="A0AAJ2DB29"/>
<organism evidence="1 2">
    <name type="scientific">Serratia fonticola</name>
    <dbReference type="NCBI Taxonomy" id="47917"/>
    <lineage>
        <taxon>Bacteria</taxon>
        <taxon>Pseudomonadati</taxon>
        <taxon>Pseudomonadota</taxon>
        <taxon>Gammaproteobacteria</taxon>
        <taxon>Enterobacterales</taxon>
        <taxon>Yersiniaceae</taxon>
        <taxon>Serratia</taxon>
    </lineage>
</organism>